<dbReference type="RefSeq" id="WP_089746385.1">
    <property type="nucleotide sequence ID" value="NZ_FOGF01000011.1"/>
</dbReference>
<dbReference type="InterPro" id="IPR050078">
    <property type="entry name" value="Ribosomal_L11_MeTrfase_PrmA"/>
</dbReference>
<comment type="catalytic activity">
    <reaction evidence="6">
        <text>L-lysyl-[protein] + 3 S-adenosyl-L-methionine = N(6),N(6),N(6)-trimethyl-L-lysyl-[protein] + 3 S-adenosyl-L-homocysteine + 3 H(+)</text>
        <dbReference type="Rhea" id="RHEA:54192"/>
        <dbReference type="Rhea" id="RHEA-COMP:9752"/>
        <dbReference type="Rhea" id="RHEA-COMP:13826"/>
        <dbReference type="ChEBI" id="CHEBI:15378"/>
        <dbReference type="ChEBI" id="CHEBI:29969"/>
        <dbReference type="ChEBI" id="CHEBI:57856"/>
        <dbReference type="ChEBI" id="CHEBI:59789"/>
        <dbReference type="ChEBI" id="CHEBI:61961"/>
    </reaction>
</comment>
<keyword evidence="2 6" id="KW-0963">Cytoplasm</keyword>
<feature type="binding site" evidence="6">
    <location>
        <position position="183"/>
    </location>
    <ligand>
        <name>S-adenosyl-L-methionine</name>
        <dbReference type="ChEBI" id="CHEBI:59789"/>
    </ligand>
</feature>
<evidence type="ECO:0000256" key="2">
    <source>
        <dbReference type="ARBA" id="ARBA00022490"/>
    </source>
</evidence>
<dbReference type="NCBIfam" id="TIGR00406">
    <property type="entry name" value="prmA"/>
    <property type="match status" value="1"/>
</dbReference>
<evidence type="ECO:0000313" key="8">
    <source>
        <dbReference type="Proteomes" id="UP000198556"/>
    </source>
</evidence>
<dbReference type="OrthoDB" id="9785995at2"/>
<dbReference type="CDD" id="cd02440">
    <property type="entry name" value="AdoMet_MTases"/>
    <property type="match status" value="1"/>
</dbReference>
<feature type="binding site" evidence="6">
    <location>
        <position position="205"/>
    </location>
    <ligand>
        <name>S-adenosyl-L-methionine</name>
        <dbReference type="ChEBI" id="CHEBI:59789"/>
    </ligand>
</feature>
<evidence type="ECO:0000256" key="4">
    <source>
        <dbReference type="ARBA" id="ARBA00022679"/>
    </source>
</evidence>
<comment type="similarity">
    <text evidence="1 6">Belongs to the methyltransferase superfamily. PrmA family.</text>
</comment>
<protein>
    <recommendedName>
        <fullName evidence="6">Ribosomal protein L11 methyltransferase</fullName>
        <shortName evidence="6">L11 Mtase</shortName>
        <ecNumber evidence="6">2.1.1.-</ecNumber>
    </recommendedName>
</protein>
<dbReference type="GO" id="GO:0005840">
    <property type="term" value="C:ribosome"/>
    <property type="evidence" value="ECO:0007669"/>
    <property type="project" value="UniProtKB-KW"/>
</dbReference>
<keyword evidence="7" id="KW-0687">Ribonucleoprotein</keyword>
<dbReference type="EC" id="2.1.1.-" evidence="6"/>
<feature type="binding site" evidence="6">
    <location>
        <position position="248"/>
    </location>
    <ligand>
        <name>S-adenosyl-L-methionine</name>
        <dbReference type="ChEBI" id="CHEBI:59789"/>
    </ligand>
</feature>
<evidence type="ECO:0000256" key="3">
    <source>
        <dbReference type="ARBA" id="ARBA00022603"/>
    </source>
</evidence>
<feature type="binding site" evidence="6">
    <location>
        <position position="162"/>
    </location>
    <ligand>
        <name>S-adenosyl-L-methionine</name>
        <dbReference type="ChEBI" id="CHEBI:59789"/>
    </ligand>
</feature>
<evidence type="ECO:0000256" key="6">
    <source>
        <dbReference type="HAMAP-Rule" id="MF_00735"/>
    </source>
</evidence>
<keyword evidence="8" id="KW-1185">Reference proteome</keyword>
<evidence type="ECO:0000256" key="5">
    <source>
        <dbReference type="ARBA" id="ARBA00022691"/>
    </source>
</evidence>
<dbReference type="STRING" id="137733.SAMN05421767_11132"/>
<dbReference type="GO" id="GO:0032259">
    <property type="term" value="P:methylation"/>
    <property type="evidence" value="ECO:0007669"/>
    <property type="project" value="UniProtKB-KW"/>
</dbReference>
<comment type="subcellular location">
    <subcellularLocation>
        <location evidence="6">Cytoplasm</location>
    </subcellularLocation>
</comment>
<comment type="function">
    <text evidence="6">Methylates ribosomal protein L11.</text>
</comment>
<dbReference type="Pfam" id="PF06325">
    <property type="entry name" value="PrmA"/>
    <property type="match status" value="1"/>
</dbReference>
<dbReference type="GO" id="GO:0016279">
    <property type="term" value="F:protein-lysine N-methyltransferase activity"/>
    <property type="evidence" value="ECO:0007669"/>
    <property type="project" value="RHEA"/>
</dbReference>
<dbReference type="InterPro" id="IPR029063">
    <property type="entry name" value="SAM-dependent_MTases_sf"/>
</dbReference>
<dbReference type="Gene3D" id="3.40.50.150">
    <property type="entry name" value="Vaccinia Virus protein VP39"/>
    <property type="match status" value="1"/>
</dbReference>
<keyword evidence="5 6" id="KW-0949">S-adenosyl-L-methionine</keyword>
<keyword evidence="7" id="KW-0689">Ribosomal protein</keyword>
<accession>A0A1H9K0L8</accession>
<evidence type="ECO:0000313" key="7">
    <source>
        <dbReference type="EMBL" id="SEQ92791.1"/>
    </source>
</evidence>
<gene>
    <name evidence="6" type="primary">prmA</name>
    <name evidence="7" type="ORF">SAMN05421767_11132</name>
</gene>
<dbReference type="AlphaFoldDB" id="A0A1H9K0L8"/>
<dbReference type="HAMAP" id="MF_00735">
    <property type="entry name" value="Methyltr_PrmA"/>
    <property type="match status" value="1"/>
</dbReference>
<sequence>MEWIEVSVVTHSESVEAISELLTNLGSQGVSIEDPADFYQLSQEQLEWLKVNQKQLFSTDDVIIKAYFTDEEYSQDMLSKIKAKIHELKDFGLQLGKEEVHVGKVGQQDWAEAWKSYYFPVRVTRNLTVVPSWLDYTPEQANELLIFLDPGLAFGTGTHPTTQLSLAALEQYVRGGERMLDVGTGSGVLSIAAKLLGVGEITAYDIDEMATRISKENIRLNPSISDITVKENNLLVGVREEADLIVANILAEILMQMPTDAYNNLKEGGHLILSGIIDTKFEDVKALYEDAGFIFKQSMRMKEWNCIIFTKVGEED</sequence>
<dbReference type="PIRSF" id="PIRSF000401">
    <property type="entry name" value="RPL11_MTase"/>
    <property type="match status" value="1"/>
</dbReference>
<organism evidence="7 8">
    <name type="scientific">Granulicatella balaenopterae</name>
    <dbReference type="NCBI Taxonomy" id="137733"/>
    <lineage>
        <taxon>Bacteria</taxon>
        <taxon>Bacillati</taxon>
        <taxon>Bacillota</taxon>
        <taxon>Bacilli</taxon>
        <taxon>Lactobacillales</taxon>
        <taxon>Carnobacteriaceae</taxon>
        <taxon>Granulicatella</taxon>
    </lineage>
</organism>
<dbReference type="PANTHER" id="PTHR43648:SF1">
    <property type="entry name" value="ELECTRON TRANSFER FLAVOPROTEIN BETA SUBUNIT LYSINE METHYLTRANSFERASE"/>
    <property type="match status" value="1"/>
</dbReference>
<dbReference type="SUPFAM" id="SSF53335">
    <property type="entry name" value="S-adenosyl-L-methionine-dependent methyltransferases"/>
    <property type="match status" value="1"/>
</dbReference>
<dbReference type="GO" id="GO:0005737">
    <property type="term" value="C:cytoplasm"/>
    <property type="evidence" value="ECO:0007669"/>
    <property type="project" value="UniProtKB-SubCell"/>
</dbReference>
<keyword evidence="3 6" id="KW-0489">Methyltransferase</keyword>
<keyword evidence="4 6" id="KW-0808">Transferase</keyword>
<proteinExistence type="inferred from homology"/>
<evidence type="ECO:0000256" key="1">
    <source>
        <dbReference type="ARBA" id="ARBA00009741"/>
    </source>
</evidence>
<dbReference type="EMBL" id="FOGF01000011">
    <property type="protein sequence ID" value="SEQ92791.1"/>
    <property type="molecule type" value="Genomic_DNA"/>
</dbReference>
<reference evidence="7 8" key="1">
    <citation type="submission" date="2016-10" db="EMBL/GenBank/DDBJ databases">
        <authorList>
            <person name="de Groot N.N."/>
        </authorList>
    </citation>
    <scope>NUCLEOTIDE SEQUENCE [LARGE SCALE GENOMIC DNA]</scope>
    <source>
        <strain evidence="7 8">DSM 15827</strain>
    </source>
</reference>
<dbReference type="InterPro" id="IPR004498">
    <property type="entry name" value="Ribosomal_PrmA_MeTrfase"/>
</dbReference>
<dbReference type="Proteomes" id="UP000198556">
    <property type="component" value="Unassembled WGS sequence"/>
</dbReference>
<name>A0A1H9K0L8_9LACT</name>
<dbReference type="PANTHER" id="PTHR43648">
    <property type="entry name" value="ELECTRON TRANSFER FLAVOPROTEIN BETA SUBUNIT LYSINE METHYLTRANSFERASE"/>
    <property type="match status" value="1"/>
</dbReference>